<dbReference type="PATRIC" id="fig|36847.3.peg.1139"/>
<dbReference type="AlphaFoldDB" id="A0A136WGR6"/>
<evidence type="ECO:0000259" key="2">
    <source>
        <dbReference type="Pfam" id="PF00465"/>
    </source>
</evidence>
<dbReference type="STRING" id="36847.CLNEO_09740"/>
<dbReference type="GO" id="GO:0046872">
    <property type="term" value="F:metal ion binding"/>
    <property type="evidence" value="ECO:0007669"/>
    <property type="project" value="InterPro"/>
</dbReference>
<evidence type="ECO:0000259" key="3">
    <source>
        <dbReference type="Pfam" id="PF25137"/>
    </source>
</evidence>
<dbReference type="Gene3D" id="1.20.1090.10">
    <property type="entry name" value="Dehydroquinate synthase-like - alpha domain"/>
    <property type="match status" value="1"/>
</dbReference>
<accession>A0A136WGR6</accession>
<evidence type="ECO:0000313" key="4">
    <source>
        <dbReference type="EMBL" id="KXL53748.1"/>
    </source>
</evidence>
<dbReference type="PANTHER" id="PTHR43633:SF1">
    <property type="entry name" value="ALCOHOL DEHYDROGENASE YQHD"/>
    <property type="match status" value="1"/>
</dbReference>
<dbReference type="GO" id="GO:1990362">
    <property type="term" value="F:butanol dehydrogenase (NAD+) activity"/>
    <property type="evidence" value="ECO:0007669"/>
    <property type="project" value="InterPro"/>
</dbReference>
<dbReference type="InterPro" id="IPR056798">
    <property type="entry name" value="ADH_Fe_C"/>
</dbReference>
<gene>
    <name evidence="4" type="primary">bdhA</name>
    <name evidence="4" type="ORF">CLNEO_09740</name>
</gene>
<dbReference type="EMBL" id="LRVM01000002">
    <property type="protein sequence ID" value="KXL53748.1"/>
    <property type="molecule type" value="Genomic_DNA"/>
</dbReference>
<dbReference type="Gene3D" id="3.40.50.1970">
    <property type="match status" value="1"/>
</dbReference>
<name>A0A136WGR6_9FIRM</name>
<protein>
    <submittedName>
        <fullName evidence="4">NADH-dependent butanol dehydrogenase A</fullName>
        <ecNumber evidence="4">1.1.1.-</ecNumber>
    </submittedName>
</protein>
<dbReference type="PROSITE" id="PS00060">
    <property type="entry name" value="ADH_IRON_2"/>
    <property type="match status" value="1"/>
</dbReference>
<dbReference type="SUPFAM" id="SSF56796">
    <property type="entry name" value="Dehydroquinate synthase-like"/>
    <property type="match status" value="1"/>
</dbReference>
<dbReference type="FunFam" id="3.40.50.1970:FF:000003">
    <property type="entry name" value="Alcohol dehydrogenase, iron-containing"/>
    <property type="match status" value="1"/>
</dbReference>
<proteinExistence type="predicted"/>
<feature type="domain" description="Fe-containing alcohol dehydrogenase-like C-terminal" evidence="3">
    <location>
        <begin position="188"/>
        <end position="387"/>
    </location>
</feature>
<reference evidence="4 5" key="1">
    <citation type="submission" date="2016-01" db="EMBL/GenBank/DDBJ databases">
        <title>Genome sequence of Clostridium neopropionicum X4, DSM-3847.</title>
        <authorList>
            <person name="Poehlein A."/>
            <person name="Beck M.H."/>
            <person name="Bengelsdorf F.R."/>
            <person name="Daniel R."/>
            <person name="Duerre P."/>
        </authorList>
    </citation>
    <scope>NUCLEOTIDE SEQUENCE [LARGE SCALE GENOMIC DNA]</scope>
    <source>
        <strain evidence="4 5">DSM-3847</strain>
    </source>
</reference>
<dbReference type="InterPro" id="IPR044731">
    <property type="entry name" value="BDH-like"/>
</dbReference>
<comment type="caution">
    <text evidence="4">The sequence shown here is derived from an EMBL/GenBank/DDBJ whole genome shotgun (WGS) entry which is preliminary data.</text>
</comment>
<organism evidence="4 5">
    <name type="scientific">Anaerotignum neopropionicum</name>
    <dbReference type="NCBI Taxonomy" id="36847"/>
    <lineage>
        <taxon>Bacteria</taxon>
        <taxon>Bacillati</taxon>
        <taxon>Bacillota</taxon>
        <taxon>Clostridia</taxon>
        <taxon>Lachnospirales</taxon>
        <taxon>Anaerotignaceae</taxon>
        <taxon>Anaerotignum</taxon>
    </lineage>
</organism>
<dbReference type="InterPro" id="IPR018211">
    <property type="entry name" value="ADH_Fe_CS"/>
</dbReference>
<dbReference type="OrthoDB" id="9801156at2"/>
<dbReference type="PANTHER" id="PTHR43633">
    <property type="entry name" value="ALCOHOL DEHYDROGENASE YQHD"/>
    <property type="match status" value="1"/>
</dbReference>
<dbReference type="CDD" id="cd08187">
    <property type="entry name" value="BDH"/>
    <property type="match status" value="1"/>
</dbReference>
<dbReference type="InterPro" id="IPR001670">
    <property type="entry name" value="ADH_Fe/GldA"/>
</dbReference>
<dbReference type="EC" id="1.1.1.-" evidence="4"/>
<dbReference type="RefSeq" id="WP_066085459.1">
    <property type="nucleotide sequence ID" value="NZ_LRVM01000002.1"/>
</dbReference>
<keyword evidence="1 4" id="KW-0560">Oxidoreductase</keyword>
<evidence type="ECO:0000256" key="1">
    <source>
        <dbReference type="ARBA" id="ARBA00023002"/>
    </source>
</evidence>
<keyword evidence="5" id="KW-1185">Reference proteome</keyword>
<evidence type="ECO:0000313" key="5">
    <source>
        <dbReference type="Proteomes" id="UP000070539"/>
    </source>
</evidence>
<feature type="domain" description="Alcohol dehydrogenase iron-type/glycerol dehydrogenase GldA" evidence="2">
    <location>
        <begin position="9"/>
        <end position="177"/>
    </location>
</feature>
<dbReference type="Pfam" id="PF00465">
    <property type="entry name" value="Fe-ADH"/>
    <property type="match status" value="1"/>
</dbReference>
<dbReference type="GO" id="GO:0005829">
    <property type="term" value="C:cytosol"/>
    <property type="evidence" value="ECO:0007669"/>
    <property type="project" value="TreeGrafter"/>
</dbReference>
<sequence length="387" mass="43001">MLNFNYSIPTKIFFGRNKIEVLAEQVKNYGSNVLLVYGGGSIKRNGIYEKITDIFNKNNIRFWELPGVEPNPRISSVRKGIEICRDNKIELILAVGGGSTIDCAKVIAAGYYYDGDAWDIVVDPRKIDNVLPIASILTLAATGSEMDAGAVITSLETSEKLGTGHKDMAPKFSILDPTYTFSVPKNQTAAGTADIMSHIFEVYFNNTKEAYLQNRMAEALLKTCIHYGAKAMEEPGNYEARANLMWTSSLAINGLLSYGKDAEWSVHPMEHELSAFYDITHGVGLAILTPHWMEYVLNDNTVDKFVEYGVNVWGIDSIGDKYEIAHNAIKKTKEYFVSLGLPSSLREVGIEEEKLEEMAKQATVRGKLGNFKPLEAQDVLNIYRAAL</sequence>
<dbReference type="Proteomes" id="UP000070539">
    <property type="component" value="Unassembled WGS sequence"/>
</dbReference>
<dbReference type="Pfam" id="PF25137">
    <property type="entry name" value="ADH_Fe_C"/>
    <property type="match status" value="1"/>
</dbReference>
<dbReference type="PROSITE" id="PS00913">
    <property type="entry name" value="ADH_IRON_1"/>
    <property type="match status" value="1"/>
</dbReference>
<dbReference type="GO" id="GO:0008106">
    <property type="term" value="F:alcohol dehydrogenase (NADP+) activity"/>
    <property type="evidence" value="ECO:0007669"/>
    <property type="project" value="TreeGrafter"/>
</dbReference>
<dbReference type="GO" id="GO:1990002">
    <property type="term" value="F:methylglyoxal reductase (NADPH) (acetol producing) activity"/>
    <property type="evidence" value="ECO:0007669"/>
    <property type="project" value="TreeGrafter"/>
</dbReference>